<dbReference type="AlphaFoldDB" id="A6GCY1"/>
<dbReference type="EMBL" id="ABCS01000068">
    <property type="protein sequence ID" value="EDM76305.1"/>
    <property type="molecule type" value="Genomic_DNA"/>
</dbReference>
<keyword evidence="1" id="KW-1133">Transmembrane helix</keyword>
<dbReference type="Proteomes" id="UP000005801">
    <property type="component" value="Unassembled WGS sequence"/>
</dbReference>
<evidence type="ECO:0008006" key="4">
    <source>
        <dbReference type="Google" id="ProtNLM"/>
    </source>
</evidence>
<dbReference type="eggNOG" id="COG2391">
    <property type="taxonomic scope" value="Bacteria"/>
</dbReference>
<feature type="transmembrane region" description="Helical" evidence="1">
    <location>
        <begin position="49"/>
        <end position="69"/>
    </location>
</feature>
<evidence type="ECO:0000313" key="2">
    <source>
        <dbReference type="EMBL" id="EDM76305.1"/>
    </source>
</evidence>
<feature type="transmembrane region" description="Helical" evidence="1">
    <location>
        <begin position="94"/>
        <end position="111"/>
    </location>
</feature>
<gene>
    <name evidence="2" type="ORF">PPSIR1_07932</name>
</gene>
<accession>A6GCY1</accession>
<keyword evidence="1" id="KW-0472">Membrane</keyword>
<dbReference type="STRING" id="391625.PPSIR1_07932"/>
<keyword evidence="1" id="KW-0812">Transmembrane</keyword>
<proteinExistence type="predicted"/>
<dbReference type="Pfam" id="PF20398">
    <property type="entry name" value="DUF6691"/>
    <property type="match status" value="1"/>
</dbReference>
<protein>
    <recommendedName>
        <fullName evidence="4">YeeE/YedE family protein</fullName>
    </recommendedName>
</protein>
<reference evidence="2 3" key="1">
    <citation type="submission" date="2007-06" db="EMBL/GenBank/DDBJ databases">
        <authorList>
            <person name="Shimkets L."/>
            <person name="Ferriera S."/>
            <person name="Johnson J."/>
            <person name="Kravitz S."/>
            <person name="Beeson K."/>
            <person name="Sutton G."/>
            <person name="Rogers Y.-H."/>
            <person name="Friedman R."/>
            <person name="Frazier M."/>
            <person name="Venter J.C."/>
        </authorList>
    </citation>
    <scope>NUCLEOTIDE SEQUENCE [LARGE SCALE GENOMIC DNA]</scope>
    <source>
        <strain evidence="2 3">SIR-1</strain>
    </source>
</reference>
<organism evidence="2 3">
    <name type="scientific">Plesiocystis pacifica SIR-1</name>
    <dbReference type="NCBI Taxonomy" id="391625"/>
    <lineage>
        <taxon>Bacteria</taxon>
        <taxon>Pseudomonadati</taxon>
        <taxon>Myxococcota</taxon>
        <taxon>Polyangia</taxon>
        <taxon>Nannocystales</taxon>
        <taxon>Nannocystaceae</taxon>
        <taxon>Plesiocystis</taxon>
    </lineage>
</organism>
<evidence type="ECO:0000313" key="3">
    <source>
        <dbReference type="Proteomes" id="UP000005801"/>
    </source>
</evidence>
<comment type="caution">
    <text evidence="2">The sequence shown here is derived from an EMBL/GenBank/DDBJ whole genome shotgun (WGS) entry which is preliminary data.</text>
</comment>
<keyword evidence="3" id="KW-1185">Reference proteome</keyword>
<sequence length="149" mass="15101">MSADQKRTLIAGAAGLLFALGLGLAGMTDANVVLAFLDLGGLADGTWDPSLAFVMVGAIAVYASAHALYQRRMQAQPALGGPCRVPTNKTIDRPLILGAVLFGLGWGAGGYCPGPGLVSVVSGAPAAIVFVIGLLAGMFLYARKPSARS</sequence>
<dbReference type="RefSeq" id="WP_006974572.1">
    <property type="nucleotide sequence ID" value="NZ_ABCS01000068.1"/>
</dbReference>
<feature type="transmembrane region" description="Helical" evidence="1">
    <location>
        <begin position="117"/>
        <end position="142"/>
    </location>
</feature>
<evidence type="ECO:0000256" key="1">
    <source>
        <dbReference type="SAM" id="Phobius"/>
    </source>
</evidence>
<dbReference type="InterPro" id="IPR046513">
    <property type="entry name" value="DUF6691"/>
</dbReference>
<name>A6GCY1_9BACT</name>